<name>A0A494XNA3_9BURK</name>
<keyword evidence="2" id="KW-0560">Oxidoreductase</keyword>
<dbReference type="PRINTS" id="PR00081">
    <property type="entry name" value="GDHRDH"/>
</dbReference>
<protein>
    <submittedName>
        <fullName evidence="3">SDR family oxidoreductase</fullName>
    </submittedName>
</protein>
<dbReference type="OrthoDB" id="9806974at2"/>
<evidence type="ECO:0000313" key="3">
    <source>
        <dbReference type="EMBL" id="RKP49589.1"/>
    </source>
</evidence>
<gene>
    <name evidence="3" type="ORF">D7S86_20030</name>
</gene>
<dbReference type="InterPro" id="IPR036291">
    <property type="entry name" value="NAD(P)-bd_dom_sf"/>
</dbReference>
<reference evidence="3 4" key="1">
    <citation type="submission" date="2018-10" db="EMBL/GenBank/DDBJ databases">
        <title>Robbsia sp. DHC34, isolated from soil.</title>
        <authorList>
            <person name="Gao Z.-H."/>
            <person name="Qiu L.-H."/>
        </authorList>
    </citation>
    <scope>NUCLEOTIDE SEQUENCE [LARGE SCALE GENOMIC DNA]</scope>
    <source>
        <strain evidence="3 4">DHC34</strain>
    </source>
</reference>
<dbReference type="SUPFAM" id="SSF51735">
    <property type="entry name" value="NAD(P)-binding Rossmann-fold domains"/>
    <property type="match status" value="1"/>
</dbReference>
<dbReference type="PANTHER" id="PTHR43477">
    <property type="entry name" value="DIHYDROANTICAPSIN 7-DEHYDROGENASE"/>
    <property type="match status" value="1"/>
</dbReference>
<dbReference type="Pfam" id="PF13561">
    <property type="entry name" value="adh_short_C2"/>
    <property type="match status" value="1"/>
</dbReference>
<dbReference type="Proteomes" id="UP000270342">
    <property type="component" value="Unassembled WGS sequence"/>
</dbReference>
<proteinExistence type="inferred from homology"/>
<dbReference type="AlphaFoldDB" id="A0A494XNA3"/>
<keyword evidence="4" id="KW-1185">Reference proteome</keyword>
<sequence length="247" mass="25178">MNTQNVESTRTERPHAVVMGGTSGIGLATAQRLHASGMRVTVTGRDAARLDTARIAIGGDAYATPLDASDADAVKAFFAHIGPFDHLVLALGGGKGFGPFRGLPIDDVLGGFTSKTLPHFACAQAALGTIRERGSITFVTAVSAQMASPGTAGLAAVNGAISCAVPTLAVELRPLRVNAVSPGVVDTPWWDALPADQRAAALAGFAEKAPAGRVGTPDDIAKTLAFLIDNSFMTGQTVICDGGLSLV</sequence>
<evidence type="ECO:0000256" key="2">
    <source>
        <dbReference type="ARBA" id="ARBA00023002"/>
    </source>
</evidence>
<dbReference type="GO" id="GO:0016491">
    <property type="term" value="F:oxidoreductase activity"/>
    <property type="evidence" value="ECO:0007669"/>
    <property type="project" value="UniProtKB-KW"/>
</dbReference>
<dbReference type="PANTHER" id="PTHR43477:SF1">
    <property type="entry name" value="DIHYDROANTICAPSIN 7-DEHYDROGENASE"/>
    <property type="match status" value="1"/>
</dbReference>
<comment type="similarity">
    <text evidence="1">Belongs to the short-chain dehydrogenases/reductases (SDR) family.</text>
</comment>
<comment type="caution">
    <text evidence="3">The sequence shown here is derived from an EMBL/GenBank/DDBJ whole genome shotgun (WGS) entry which is preliminary data.</text>
</comment>
<dbReference type="EMBL" id="RBZU01000010">
    <property type="protein sequence ID" value="RKP49589.1"/>
    <property type="molecule type" value="Genomic_DNA"/>
</dbReference>
<dbReference type="InterPro" id="IPR051122">
    <property type="entry name" value="SDR_DHRS6-like"/>
</dbReference>
<evidence type="ECO:0000313" key="4">
    <source>
        <dbReference type="Proteomes" id="UP000270342"/>
    </source>
</evidence>
<dbReference type="RefSeq" id="WP_121088637.1">
    <property type="nucleotide sequence ID" value="NZ_RBZU01000010.1"/>
</dbReference>
<evidence type="ECO:0000256" key="1">
    <source>
        <dbReference type="ARBA" id="ARBA00006484"/>
    </source>
</evidence>
<dbReference type="Gene3D" id="3.40.50.720">
    <property type="entry name" value="NAD(P)-binding Rossmann-like Domain"/>
    <property type="match status" value="1"/>
</dbReference>
<organism evidence="3 4">
    <name type="scientific">Pararobbsia silviterrae</name>
    <dbReference type="NCBI Taxonomy" id="1792498"/>
    <lineage>
        <taxon>Bacteria</taxon>
        <taxon>Pseudomonadati</taxon>
        <taxon>Pseudomonadota</taxon>
        <taxon>Betaproteobacteria</taxon>
        <taxon>Burkholderiales</taxon>
        <taxon>Burkholderiaceae</taxon>
        <taxon>Pararobbsia</taxon>
    </lineage>
</organism>
<accession>A0A494XNA3</accession>
<dbReference type="InterPro" id="IPR002347">
    <property type="entry name" value="SDR_fam"/>
</dbReference>